<feature type="compositionally biased region" description="Polar residues" evidence="1">
    <location>
        <begin position="164"/>
        <end position="174"/>
    </location>
</feature>
<name>A0ABS5E6F7_9PROT</name>
<sequence>MMEILTSVRSWIEVITPIVTGIFGWFGSRVQARVTAQRSAVDGQNAENQKTQLMLEREKVLTGRLAEAMREARDNWRLLYEREAVLIQYHAAAIGARLSVHEWEMRSGRKPTSFEPLPGYPPQQNSTAAHEAVDQAVSPADPGAQTPTSKLAPPTTAVAEHTMVQKNEGNINAG</sequence>
<reference evidence="2 3" key="1">
    <citation type="submission" date="2021-04" db="EMBL/GenBank/DDBJ databases">
        <title>The complete genome sequence of Neokomagataea sp. TBRC 2177.</title>
        <authorList>
            <person name="Charoenyingcharoen P."/>
            <person name="Yukphan P."/>
        </authorList>
    </citation>
    <scope>NUCLEOTIDE SEQUENCE [LARGE SCALE GENOMIC DNA]</scope>
    <source>
        <strain evidence="2 3">TBRC 2177</strain>
    </source>
</reference>
<dbReference type="EMBL" id="JAGRQH010000003">
    <property type="protein sequence ID" value="MBR0559484.1"/>
    <property type="molecule type" value="Genomic_DNA"/>
</dbReference>
<comment type="caution">
    <text evidence="2">The sequence shown here is derived from an EMBL/GenBank/DDBJ whole genome shotgun (WGS) entry which is preliminary data.</text>
</comment>
<dbReference type="Proteomes" id="UP000677812">
    <property type="component" value="Unassembled WGS sequence"/>
</dbReference>
<gene>
    <name evidence="2" type="ORF">KB213_05370</name>
</gene>
<organism evidence="2 3">
    <name type="scientific">Neokomagataea anthophila</name>
    <dbReference type="NCBI Taxonomy" id="2826925"/>
    <lineage>
        <taxon>Bacteria</taxon>
        <taxon>Pseudomonadati</taxon>
        <taxon>Pseudomonadota</taxon>
        <taxon>Alphaproteobacteria</taxon>
        <taxon>Acetobacterales</taxon>
        <taxon>Acetobacteraceae</taxon>
        <taxon>Neokomagataea</taxon>
    </lineage>
</organism>
<accession>A0ABS5E6F7</accession>
<keyword evidence="3" id="KW-1185">Reference proteome</keyword>
<proteinExistence type="predicted"/>
<feature type="region of interest" description="Disordered" evidence="1">
    <location>
        <begin position="109"/>
        <end position="174"/>
    </location>
</feature>
<protein>
    <submittedName>
        <fullName evidence="2">Uncharacterized protein</fullName>
    </submittedName>
</protein>
<evidence type="ECO:0000256" key="1">
    <source>
        <dbReference type="SAM" id="MobiDB-lite"/>
    </source>
</evidence>
<evidence type="ECO:0000313" key="2">
    <source>
        <dbReference type="EMBL" id="MBR0559484.1"/>
    </source>
</evidence>
<dbReference type="RefSeq" id="WP_211681043.1">
    <property type="nucleotide sequence ID" value="NZ_JAGRQH010000003.1"/>
</dbReference>
<evidence type="ECO:0000313" key="3">
    <source>
        <dbReference type="Proteomes" id="UP000677812"/>
    </source>
</evidence>